<proteinExistence type="predicted"/>
<evidence type="ECO:0000256" key="1">
    <source>
        <dbReference type="SAM" id="MobiDB-lite"/>
    </source>
</evidence>
<dbReference type="AlphaFoldDB" id="A0A9N9D3B5"/>
<evidence type="ECO:0000313" key="2">
    <source>
        <dbReference type="EMBL" id="CAG8620895.1"/>
    </source>
</evidence>
<comment type="caution">
    <text evidence="2">The sequence shown here is derived from an EMBL/GenBank/DDBJ whole genome shotgun (WGS) entry which is preliminary data.</text>
</comment>
<evidence type="ECO:0000313" key="3">
    <source>
        <dbReference type="Proteomes" id="UP000789405"/>
    </source>
</evidence>
<organism evidence="2 3">
    <name type="scientific">Dentiscutata erythropus</name>
    <dbReference type="NCBI Taxonomy" id="1348616"/>
    <lineage>
        <taxon>Eukaryota</taxon>
        <taxon>Fungi</taxon>
        <taxon>Fungi incertae sedis</taxon>
        <taxon>Mucoromycota</taxon>
        <taxon>Glomeromycotina</taxon>
        <taxon>Glomeromycetes</taxon>
        <taxon>Diversisporales</taxon>
        <taxon>Gigasporaceae</taxon>
        <taxon>Dentiscutata</taxon>
    </lineage>
</organism>
<reference evidence="2" key="1">
    <citation type="submission" date="2021-06" db="EMBL/GenBank/DDBJ databases">
        <authorList>
            <person name="Kallberg Y."/>
            <person name="Tangrot J."/>
            <person name="Rosling A."/>
        </authorList>
    </citation>
    <scope>NUCLEOTIDE SEQUENCE</scope>
    <source>
        <strain evidence="2">MA453B</strain>
    </source>
</reference>
<dbReference type="Proteomes" id="UP000789405">
    <property type="component" value="Unassembled WGS sequence"/>
</dbReference>
<protein>
    <submittedName>
        <fullName evidence="2">25901_t:CDS:1</fullName>
    </submittedName>
</protein>
<gene>
    <name evidence="2" type="ORF">DERYTH_LOCUS8628</name>
</gene>
<dbReference type="EMBL" id="CAJVPY010004497">
    <property type="protein sequence ID" value="CAG8620895.1"/>
    <property type="molecule type" value="Genomic_DNA"/>
</dbReference>
<feature type="compositionally biased region" description="Basic and acidic residues" evidence="1">
    <location>
        <begin position="131"/>
        <end position="143"/>
    </location>
</feature>
<feature type="region of interest" description="Disordered" evidence="1">
    <location>
        <begin position="119"/>
        <end position="149"/>
    </location>
</feature>
<sequence>MVAVKHVHKWRNKNYHEIRRKKTIIQKKKKAKQLPPTLVEAEKKEEELCRDRKEGRRVVVVKYVHKWRNKTTTTRLEAKKQTIHCLKRYLEGRRMRNKATTTILEGKKANCLLPEALPERKKNSGSQTHSQIEKQEPLQDQKKRNPIIQNKKKVKQLPLILIEPAIN</sequence>
<accession>A0A9N9D3B5</accession>
<name>A0A9N9D3B5_9GLOM</name>
<keyword evidence="3" id="KW-1185">Reference proteome</keyword>